<dbReference type="AlphaFoldDB" id="F1TI73"/>
<keyword evidence="3" id="KW-0173">Coenzyme A biosynthesis</keyword>
<dbReference type="Pfam" id="PF03630">
    <property type="entry name" value="Fumble"/>
    <property type="match status" value="1"/>
</dbReference>
<organism evidence="4 5">
    <name type="scientific">Ruminiclostridium papyrosolvens DSM 2782</name>
    <dbReference type="NCBI Taxonomy" id="588581"/>
    <lineage>
        <taxon>Bacteria</taxon>
        <taxon>Bacillati</taxon>
        <taxon>Bacillota</taxon>
        <taxon>Clostridia</taxon>
        <taxon>Eubacteriales</taxon>
        <taxon>Oscillospiraceae</taxon>
        <taxon>Ruminiclostridium</taxon>
    </lineage>
</organism>
<evidence type="ECO:0000313" key="4">
    <source>
        <dbReference type="EMBL" id="EGD45851.1"/>
    </source>
</evidence>
<dbReference type="STRING" id="588581.Cpap_0220"/>
<keyword evidence="5" id="KW-1185">Reference proteome</keyword>
<reference evidence="4" key="1">
    <citation type="submission" date="2009-07" db="EMBL/GenBank/DDBJ databases">
        <authorList>
            <consortium name="US DOE Joint Genome Institute (JGI-PGF)"/>
            <person name="Lucas S."/>
            <person name="Copeland A."/>
            <person name="Lapidus A."/>
            <person name="Glavina del Rio T."/>
            <person name="Tice H."/>
            <person name="Bruce D."/>
            <person name="Goodwin L."/>
            <person name="Pitluck S."/>
            <person name="Larimer F."/>
            <person name="Land M.L."/>
            <person name="Mouttaki H."/>
            <person name="He Z."/>
            <person name="Zhou J."/>
            <person name="Hemme C.L."/>
        </authorList>
    </citation>
    <scope>NUCLEOTIDE SEQUENCE</scope>
    <source>
        <strain evidence="4">DSM 2782</strain>
    </source>
</reference>
<keyword evidence="2" id="KW-0067">ATP-binding</keyword>
<protein>
    <submittedName>
        <fullName evidence="4">Fumble domain protein</fullName>
    </submittedName>
</protein>
<dbReference type="InterPro" id="IPR043129">
    <property type="entry name" value="ATPase_NBD"/>
</dbReference>
<reference evidence="4" key="2">
    <citation type="submission" date="2011-01" db="EMBL/GenBank/DDBJ databases">
        <title>The Non-contiguous Finished genome of Clostridium papyrosolvens.</title>
        <authorList>
            <person name="Lucas S."/>
            <person name="Copeland A."/>
            <person name="Lapidus A."/>
            <person name="Cheng J.-F."/>
            <person name="Goodwin L."/>
            <person name="Pitluck S."/>
            <person name="Misra M."/>
            <person name="Chertkov O."/>
            <person name="Detter J.C."/>
            <person name="Han C."/>
            <person name="Tapia R."/>
            <person name="Land M."/>
            <person name="Hauser L."/>
            <person name="Kyrpides N."/>
            <person name="Ivanova N."/>
            <person name="Pagani I."/>
            <person name="Mouttaki H."/>
            <person name="He Z."/>
            <person name="Zhou J."/>
            <person name="Hemme C.L."/>
            <person name="Woyke T."/>
        </authorList>
    </citation>
    <scope>NUCLEOTIDE SEQUENCE [LARGE SCALE GENOMIC DNA]</scope>
    <source>
        <strain evidence="4">DSM 2782</strain>
    </source>
</reference>
<dbReference type="InterPro" id="IPR004567">
    <property type="entry name" value="Type_II_PanK"/>
</dbReference>
<dbReference type="SUPFAM" id="SSF53067">
    <property type="entry name" value="Actin-like ATPase domain"/>
    <property type="match status" value="1"/>
</dbReference>
<dbReference type="Proteomes" id="UP000003860">
    <property type="component" value="Unassembled WGS sequence"/>
</dbReference>
<dbReference type="RefSeq" id="WP_004622294.1">
    <property type="nucleotide sequence ID" value="NZ_ACXX02000019.1"/>
</dbReference>
<gene>
    <name evidence="4" type="ORF">Cpap_0220</name>
</gene>
<sequence length="281" mass="29681">MGKVIGIDLGGSTTKIVGFDGKIMISPFLVRANDPIASVYGAFGKFLSINSFKIEDIEQIMVTGVGSSFVDSRLFGIPTAKVDEFMAIGLGGLFLSNLKKAIIVSMGTGTALVKAENNAAVHLGGTGIGGGTLLGLSNRMLNVRHFDELIETASEGNLSNVDLTIGDISKEVLETLPSETTASNFGKLSDLVTKADLALGIINLVFQTIGMVAVFNTRIDNTKDVVLTGNLTNVPQAKNIFDQLSALYNVNFQIPEHAEYATAVGAAICFNTEGISMREVL</sequence>
<evidence type="ECO:0000256" key="1">
    <source>
        <dbReference type="ARBA" id="ARBA00022741"/>
    </source>
</evidence>
<evidence type="ECO:0000313" key="5">
    <source>
        <dbReference type="Proteomes" id="UP000003860"/>
    </source>
</evidence>
<keyword evidence="1" id="KW-0547">Nucleotide-binding</keyword>
<dbReference type="EMBL" id="ACXX02000019">
    <property type="protein sequence ID" value="EGD45851.1"/>
    <property type="molecule type" value="Genomic_DNA"/>
</dbReference>
<dbReference type="OrthoDB" id="358216at2"/>
<dbReference type="Gene3D" id="3.30.420.40">
    <property type="match status" value="1"/>
</dbReference>
<name>F1TI73_9FIRM</name>
<dbReference type="GO" id="GO:0015937">
    <property type="term" value="P:coenzyme A biosynthetic process"/>
    <property type="evidence" value="ECO:0007669"/>
    <property type="project" value="UniProtKB-KW"/>
</dbReference>
<dbReference type="PANTHER" id="PTHR12280:SF20">
    <property type="entry name" value="4'-PHOSPHOPANTETHEINE PHOSPHATASE"/>
    <property type="match status" value="1"/>
</dbReference>
<dbReference type="eggNOG" id="COG5146">
    <property type="taxonomic scope" value="Bacteria"/>
</dbReference>
<accession>F1TI73</accession>
<evidence type="ECO:0000256" key="2">
    <source>
        <dbReference type="ARBA" id="ARBA00022840"/>
    </source>
</evidence>
<comment type="caution">
    <text evidence="4">The sequence shown here is derived from an EMBL/GenBank/DDBJ whole genome shotgun (WGS) entry which is preliminary data.</text>
</comment>
<proteinExistence type="predicted"/>
<dbReference type="NCBIfam" id="NF009842">
    <property type="entry name" value="PRK13317.1"/>
    <property type="match status" value="1"/>
</dbReference>
<dbReference type="GO" id="GO:0005829">
    <property type="term" value="C:cytosol"/>
    <property type="evidence" value="ECO:0007669"/>
    <property type="project" value="TreeGrafter"/>
</dbReference>
<dbReference type="GO" id="GO:0005524">
    <property type="term" value="F:ATP binding"/>
    <property type="evidence" value="ECO:0007669"/>
    <property type="project" value="UniProtKB-KW"/>
</dbReference>
<evidence type="ECO:0000256" key="3">
    <source>
        <dbReference type="ARBA" id="ARBA00022993"/>
    </source>
</evidence>
<dbReference type="GO" id="GO:0004594">
    <property type="term" value="F:pantothenate kinase activity"/>
    <property type="evidence" value="ECO:0007669"/>
    <property type="project" value="TreeGrafter"/>
</dbReference>
<dbReference type="CDD" id="cd24085">
    <property type="entry name" value="ASKHA_NBD_PanK-II_bac"/>
    <property type="match status" value="1"/>
</dbReference>
<dbReference type="PANTHER" id="PTHR12280">
    <property type="entry name" value="PANTOTHENATE KINASE"/>
    <property type="match status" value="1"/>
</dbReference>